<dbReference type="EMBL" id="JACAZH010000001">
    <property type="protein sequence ID" value="KAF7376537.1"/>
    <property type="molecule type" value="Genomic_DNA"/>
</dbReference>
<sequence length="278" mass="29728">MWICLILHPSPHRGPLGLLKYRMVQLPSPRRFCCLTHTHFTLVFPSLSSEMYPFTVFAVLLVLPSFLSATPVIERAATGVDFINPAANGGSWLDKSAGLGEPLNVVISAQSSPQVLNLDGFLQYAQAIGFDKECLGLHIGNPQTANLGDGRGDVNETEVLRQSFGIPGIGTCVESLTGGNHFRVFPQAGTGALFLAVSKEQDAEDSHNIVADGYNIGRDLLVASAIGKKTHFDVETFKLTTYNTVLTNLTGLIAPGSDGVNHGIAQDGVIKLLTVTIE</sequence>
<organism evidence="1 2">
    <name type="scientific">Mycena sanguinolenta</name>
    <dbReference type="NCBI Taxonomy" id="230812"/>
    <lineage>
        <taxon>Eukaryota</taxon>
        <taxon>Fungi</taxon>
        <taxon>Dikarya</taxon>
        <taxon>Basidiomycota</taxon>
        <taxon>Agaricomycotina</taxon>
        <taxon>Agaricomycetes</taxon>
        <taxon>Agaricomycetidae</taxon>
        <taxon>Agaricales</taxon>
        <taxon>Marasmiineae</taxon>
        <taxon>Mycenaceae</taxon>
        <taxon>Mycena</taxon>
    </lineage>
</organism>
<protein>
    <submittedName>
        <fullName evidence="1">Uncharacterized protein</fullName>
    </submittedName>
</protein>
<reference evidence="1" key="1">
    <citation type="submission" date="2020-05" db="EMBL/GenBank/DDBJ databases">
        <title>Mycena genomes resolve the evolution of fungal bioluminescence.</title>
        <authorList>
            <person name="Tsai I.J."/>
        </authorList>
    </citation>
    <scope>NUCLEOTIDE SEQUENCE</scope>
    <source>
        <strain evidence="1">160909Yilan</strain>
    </source>
</reference>
<evidence type="ECO:0000313" key="1">
    <source>
        <dbReference type="EMBL" id="KAF7376537.1"/>
    </source>
</evidence>
<keyword evidence="2" id="KW-1185">Reference proteome</keyword>
<dbReference type="AlphaFoldDB" id="A0A8H6ZFN2"/>
<dbReference type="OrthoDB" id="2310204at2759"/>
<comment type="caution">
    <text evidence="1">The sequence shown here is derived from an EMBL/GenBank/DDBJ whole genome shotgun (WGS) entry which is preliminary data.</text>
</comment>
<name>A0A8H6ZFN2_9AGAR</name>
<evidence type="ECO:0000313" key="2">
    <source>
        <dbReference type="Proteomes" id="UP000623467"/>
    </source>
</evidence>
<proteinExistence type="predicted"/>
<gene>
    <name evidence="1" type="ORF">MSAN_00069800</name>
</gene>
<accession>A0A8H6ZFN2</accession>
<dbReference type="Proteomes" id="UP000623467">
    <property type="component" value="Unassembled WGS sequence"/>
</dbReference>